<evidence type="ECO:0000313" key="3">
    <source>
        <dbReference type="Proteomes" id="UP000027129"/>
    </source>
</evidence>
<dbReference type="Proteomes" id="UP000027129">
    <property type="component" value="Unassembled WGS sequence"/>
</dbReference>
<name>A0ABR4RRI2_9LACO</name>
<dbReference type="Pfam" id="PF13338">
    <property type="entry name" value="AbiEi_4"/>
    <property type="match status" value="1"/>
</dbReference>
<protein>
    <submittedName>
        <fullName evidence="2">Abortive infection protein AbiGI</fullName>
    </submittedName>
</protein>
<feature type="domain" description="AbiEi antitoxin N-terminal" evidence="1">
    <location>
        <begin position="5"/>
        <end position="51"/>
    </location>
</feature>
<evidence type="ECO:0000259" key="1">
    <source>
        <dbReference type="Pfam" id="PF13338"/>
    </source>
</evidence>
<dbReference type="RefSeq" id="WP_035447073.1">
    <property type="nucleotide sequence ID" value="NZ_CAUFMV010000002.1"/>
</dbReference>
<organism evidence="2 3">
    <name type="scientific">Ligilactobacillus animalis</name>
    <dbReference type="NCBI Taxonomy" id="1605"/>
    <lineage>
        <taxon>Bacteria</taxon>
        <taxon>Bacillati</taxon>
        <taxon>Bacillota</taxon>
        <taxon>Bacilli</taxon>
        <taxon>Lactobacillales</taxon>
        <taxon>Lactobacillaceae</taxon>
        <taxon>Ligilactobacillus</taxon>
    </lineage>
</organism>
<sequence length="194" mass="22017">MNNKEKILNIANSNGGVVLTKQVTAAKIPRSTLTDLVNVGILFPVQRGIYVTENGYIDDFYLLQARYPKGVYSHETALYLQNFSDRAPVVPTMTFKYGTSTTRMKGEVKPVIVSKDLDLGKIEIMHNGSKITAYNIERTLVDLLKTRYNTDFEQFIPALKKYATSKNKDINKLFRYAQYFGVDIELQKYIGGLL</sequence>
<gene>
    <name evidence="2" type="ORF">Lani381_0278</name>
</gene>
<accession>A0ABR4RRI2</accession>
<reference evidence="2 3" key="1">
    <citation type="submission" date="2014-04" db="EMBL/GenBank/DDBJ databases">
        <title>Draft Genome Sequence of Lactobacillus animalis 381-IL-28.</title>
        <authorList>
            <person name="Sturino J.M."/>
            <person name="Rajendran M."/>
            <person name="Altermann E."/>
        </authorList>
    </citation>
    <scope>NUCLEOTIDE SEQUENCE [LARGE SCALE GENOMIC DNA]</scope>
    <source>
        <strain evidence="2 3">381-IL-28</strain>
    </source>
</reference>
<dbReference type="EMBL" id="JMHU01000003">
    <property type="protein sequence ID" value="KDA46685.1"/>
    <property type="molecule type" value="Genomic_DNA"/>
</dbReference>
<dbReference type="InterPro" id="IPR025159">
    <property type="entry name" value="AbiEi_N"/>
</dbReference>
<evidence type="ECO:0000313" key="2">
    <source>
        <dbReference type="EMBL" id="KDA46685.1"/>
    </source>
</evidence>
<proteinExistence type="predicted"/>
<keyword evidence="3" id="KW-1185">Reference proteome</keyword>
<comment type="caution">
    <text evidence="2">The sequence shown here is derived from an EMBL/GenBank/DDBJ whole genome shotgun (WGS) entry which is preliminary data.</text>
</comment>